<organism evidence="2 3">
    <name type="scientific">Plenodomus tracheiphilus IPT5</name>
    <dbReference type="NCBI Taxonomy" id="1408161"/>
    <lineage>
        <taxon>Eukaryota</taxon>
        <taxon>Fungi</taxon>
        <taxon>Dikarya</taxon>
        <taxon>Ascomycota</taxon>
        <taxon>Pezizomycotina</taxon>
        <taxon>Dothideomycetes</taxon>
        <taxon>Pleosporomycetidae</taxon>
        <taxon>Pleosporales</taxon>
        <taxon>Pleosporineae</taxon>
        <taxon>Leptosphaeriaceae</taxon>
        <taxon>Plenodomus</taxon>
    </lineage>
</organism>
<dbReference type="Proteomes" id="UP000799423">
    <property type="component" value="Unassembled WGS sequence"/>
</dbReference>
<name>A0A6A7AW16_9PLEO</name>
<sequence length="372" mass="40664">MPTSTTQATVLASNSRLEGPRKWLQRQLCKTASRQTLKNTEEKAEGQNQLPLKRPCTAHSKPAETNTSTPPPLVPIIPINIERASPSVSAQAPSRPPRLEAGDVRDINAWLEASALTPSPPLMGGLSYWRTATSPGLKDTSQVQHAVPIVQNPGRSRASTAHSHQNRPIRRCARKINVQMPSVLRTKSRRHAVQKQTRPSASMPVLAFPYETTVQGAPPTLMYGPDSVRGPLVRPSTAHTTPAIYHEPSEHKHSRFGTPTSTLGGPERSLNRQVHVRLPWTLRGADSTRPSTAAADHSREDSMGDLSDAPTYFSGPPPPSYRSRAASILTTSSFGCIDGMDPAQRQKSQERAALRRGMRGKLKRLAHNFTVQ</sequence>
<protein>
    <submittedName>
        <fullName evidence="2">Uncharacterized protein</fullName>
    </submittedName>
</protein>
<evidence type="ECO:0000313" key="3">
    <source>
        <dbReference type="Proteomes" id="UP000799423"/>
    </source>
</evidence>
<evidence type="ECO:0000313" key="2">
    <source>
        <dbReference type="EMBL" id="KAF2847470.1"/>
    </source>
</evidence>
<feature type="region of interest" description="Disordered" evidence="1">
    <location>
        <begin position="244"/>
        <end position="324"/>
    </location>
</feature>
<feature type="region of interest" description="Disordered" evidence="1">
    <location>
        <begin position="34"/>
        <end position="75"/>
    </location>
</feature>
<dbReference type="EMBL" id="MU006325">
    <property type="protein sequence ID" value="KAF2847470.1"/>
    <property type="molecule type" value="Genomic_DNA"/>
</dbReference>
<reference evidence="2" key="1">
    <citation type="submission" date="2020-01" db="EMBL/GenBank/DDBJ databases">
        <authorList>
            <consortium name="DOE Joint Genome Institute"/>
            <person name="Haridas S."/>
            <person name="Albert R."/>
            <person name="Binder M."/>
            <person name="Bloem J."/>
            <person name="Labutti K."/>
            <person name="Salamov A."/>
            <person name="Andreopoulos B."/>
            <person name="Baker S.E."/>
            <person name="Barry K."/>
            <person name="Bills G."/>
            <person name="Bluhm B.H."/>
            <person name="Cannon C."/>
            <person name="Castanera R."/>
            <person name="Culley D.E."/>
            <person name="Daum C."/>
            <person name="Ezra D."/>
            <person name="Gonzalez J.B."/>
            <person name="Henrissat B."/>
            <person name="Kuo A."/>
            <person name="Liang C."/>
            <person name="Lipzen A."/>
            <person name="Lutzoni F."/>
            <person name="Magnuson J."/>
            <person name="Mondo S."/>
            <person name="Nolan M."/>
            <person name="Ohm R."/>
            <person name="Pangilinan J."/>
            <person name="Park H.-J."/>
            <person name="Ramirez L."/>
            <person name="Alfaro M."/>
            <person name="Sun H."/>
            <person name="Tritt A."/>
            <person name="Yoshinaga Y."/>
            <person name="Zwiers L.-H."/>
            <person name="Turgeon B.G."/>
            <person name="Goodwin S.B."/>
            <person name="Spatafora J.W."/>
            <person name="Crous P.W."/>
            <person name="Grigoriev I.V."/>
        </authorList>
    </citation>
    <scope>NUCLEOTIDE SEQUENCE</scope>
    <source>
        <strain evidence="2">IPT5</strain>
    </source>
</reference>
<evidence type="ECO:0000256" key="1">
    <source>
        <dbReference type="SAM" id="MobiDB-lite"/>
    </source>
</evidence>
<accession>A0A6A7AW16</accession>
<dbReference type="OrthoDB" id="3935253at2759"/>
<keyword evidence="3" id="KW-1185">Reference proteome</keyword>
<proteinExistence type="predicted"/>
<dbReference type="AlphaFoldDB" id="A0A6A7AW16"/>
<gene>
    <name evidence="2" type="ORF">T440DRAFT_403490</name>
</gene>